<dbReference type="Proteomes" id="UP000243063">
    <property type="component" value="Chromosome I"/>
</dbReference>
<evidence type="ECO:0000313" key="2">
    <source>
        <dbReference type="EMBL" id="SDU21152.1"/>
    </source>
</evidence>
<evidence type="ECO:0000313" key="3">
    <source>
        <dbReference type="Proteomes" id="UP000243063"/>
    </source>
</evidence>
<dbReference type="Pfam" id="PF13652">
    <property type="entry name" value="QSregVF"/>
    <property type="match status" value="1"/>
</dbReference>
<organism evidence="2 3">
    <name type="scientific">Geopseudomonas guangdongensis</name>
    <dbReference type="NCBI Taxonomy" id="1245526"/>
    <lineage>
        <taxon>Bacteria</taxon>
        <taxon>Pseudomonadati</taxon>
        <taxon>Pseudomonadota</taxon>
        <taxon>Gammaproteobacteria</taxon>
        <taxon>Pseudomonadales</taxon>
        <taxon>Pseudomonadaceae</taxon>
        <taxon>Geopseudomonas</taxon>
    </lineage>
</organism>
<dbReference type="OrthoDB" id="7021208at2"/>
<name>A0A1H2GNT6_9GAMM</name>
<protein>
    <submittedName>
        <fullName evidence="2">Putative quorum-sensing-regulated virulence factor</fullName>
    </submittedName>
</protein>
<dbReference type="RefSeq" id="WP_090213859.1">
    <property type="nucleotide sequence ID" value="NZ_LT629780.1"/>
</dbReference>
<feature type="signal peptide" evidence="1">
    <location>
        <begin position="1"/>
        <end position="18"/>
    </location>
</feature>
<gene>
    <name evidence="2" type="ORF">SAMN05216580_1881</name>
</gene>
<reference evidence="3" key="1">
    <citation type="submission" date="2016-10" db="EMBL/GenBank/DDBJ databases">
        <authorList>
            <person name="Varghese N."/>
            <person name="Submissions S."/>
        </authorList>
    </citation>
    <scope>NUCLEOTIDE SEQUENCE [LARGE SCALE GENOMIC DNA]</scope>
    <source>
        <strain evidence="3">CCTCC 2012022</strain>
    </source>
</reference>
<keyword evidence="3" id="KW-1185">Reference proteome</keyword>
<feature type="chain" id="PRO_5009274992" evidence="1">
    <location>
        <begin position="19"/>
        <end position="131"/>
    </location>
</feature>
<evidence type="ECO:0000256" key="1">
    <source>
        <dbReference type="SAM" id="SignalP"/>
    </source>
</evidence>
<proteinExistence type="predicted"/>
<sequence length="131" mass="14284">MRILATLLATLLAGSAHAASLQDYELNRQLNEVARQSSVGTPRAINADLLDNGYSVDGHRLINHIAVRPAHAAQMRGNPDAVRQQLAASVCANPGYRQLLQRGAELVYAFSEYQSERPVTRERFVAADCGL</sequence>
<dbReference type="EMBL" id="LT629780">
    <property type="protein sequence ID" value="SDU21152.1"/>
    <property type="molecule type" value="Genomic_DNA"/>
</dbReference>
<accession>A0A1H2GNT6</accession>
<dbReference type="Gene3D" id="3.30.300.250">
    <property type="match status" value="1"/>
</dbReference>
<keyword evidence="1" id="KW-0732">Signal</keyword>
<dbReference type="AlphaFoldDB" id="A0A1H2GNT6"/>
<dbReference type="InterPro" id="IPR025203">
    <property type="entry name" value="QSregVF"/>
</dbReference>